<sequence>MSMPFARAFFMTQVLALELGEYETLAQLNALQARCVSVSSLEPAEVFQALRTIAEQLRLQTDEQRRLWFQAFERQPGRPEATALLTPTTGTDEAQAFDQGVV</sequence>
<name>A0ABV8XIM4_9DEIO</name>
<comment type="caution">
    <text evidence="2">The sequence shown here is derived from an EMBL/GenBank/DDBJ whole genome shotgun (WGS) entry which is preliminary data.</text>
</comment>
<gene>
    <name evidence="2" type="ORF">ACFOZ9_00600</name>
</gene>
<evidence type="ECO:0000313" key="2">
    <source>
        <dbReference type="EMBL" id="MFC4424691.1"/>
    </source>
</evidence>
<dbReference type="EMBL" id="JBHSEH010000002">
    <property type="protein sequence ID" value="MFC4424691.1"/>
    <property type="molecule type" value="Genomic_DNA"/>
</dbReference>
<reference evidence="3" key="1">
    <citation type="journal article" date="2019" name="Int. J. Syst. Evol. Microbiol.">
        <title>The Global Catalogue of Microorganisms (GCM) 10K type strain sequencing project: providing services to taxonomists for standard genome sequencing and annotation.</title>
        <authorList>
            <consortium name="The Broad Institute Genomics Platform"/>
            <consortium name="The Broad Institute Genome Sequencing Center for Infectious Disease"/>
            <person name="Wu L."/>
            <person name="Ma J."/>
        </authorList>
    </citation>
    <scope>NUCLEOTIDE SEQUENCE [LARGE SCALE GENOMIC DNA]</scope>
    <source>
        <strain evidence="3">CCUG 56029</strain>
    </source>
</reference>
<accession>A0ABV8XIM4</accession>
<proteinExistence type="predicted"/>
<evidence type="ECO:0000313" key="3">
    <source>
        <dbReference type="Proteomes" id="UP001595998"/>
    </source>
</evidence>
<protein>
    <submittedName>
        <fullName evidence="2">Uncharacterized protein</fullName>
    </submittedName>
</protein>
<feature type="region of interest" description="Disordered" evidence="1">
    <location>
        <begin position="78"/>
        <end position="102"/>
    </location>
</feature>
<organism evidence="2 3">
    <name type="scientific">Deinococcus navajonensis</name>
    <dbReference type="NCBI Taxonomy" id="309884"/>
    <lineage>
        <taxon>Bacteria</taxon>
        <taxon>Thermotogati</taxon>
        <taxon>Deinococcota</taxon>
        <taxon>Deinococci</taxon>
        <taxon>Deinococcales</taxon>
        <taxon>Deinococcaceae</taxon>
        <taxon>Deinococcus</taxon>
    </lineage>
</organism>
<evidence type="ECO:0000256" key="1">
    <source>
        <dbReference type="SAM" id="MobiDB-lite"/>
    </source>
</evidence>
<keyword evidence="3" id="KW-1185">Reference proteome</keyword>
<dbReference type="Proteomes" id="UP001595998">
    <property type="component" value="Unassembled WGS sequence"/>
</dbReference>
<dbReference type="RefSeq" id="WP_380035008.1">
    <property type="nucleotide sequence ID" value="NZ_JBHSEH010000002.1"/>
</dbReference>